<protein>
    <submittedName>
        <fullName evidence="2">Uncharacterized protein</fullName>
    </submittedName>
</protein>
<evidence type="ECO:0000313" key="2">
    <source>
        <dbReference type="EMBL" id="KKL45027.1"/>
    </source>
</evidence>
<comment type="caution">
    <text evidence="2">The sequence shown here is derived from an EMBL/GenBank/DDBJ whole genome shotgun (WGS) entry which is preliminary data.</text>
</comment>
<evidence type="ECO:0000256" key="1">
    <source>
        <dbReference type="SAM" id="Coils"/>
    </source>
</evidence>
<feature type="non-terminal residue" evidence="2">
    <location>
        <position position="1"/>
    </location>
</feature>
<organism evidence="2">
    <name type="scientific">marine sediment metagenome</name>
    <dbReference type="NCBI Taxonomy" id="412755"/>
    <lineage>
        <taxon>unclassified sequences</taxon>
        <taxon>metagenomes</taxon>
        <taxon>ecological metagenomes</taxon>
    </lineage>
</organism>
<keyword evidence="1" id="KW-0175">Coiled coil</keyword>
<feature type="coiled-coil region" evidence="1">
    <location>
        <begin position="5"/>
        <end position="36"/>
    </location>
</feature>
<proteinExistence type="predicted"/>
<dbReference type="AlphaFoldDB" id="A0A0F9F1T2"/>
<sequence>EIIIKKAVNDRSEIVKRNAKNLKKKLEEKNLAAVGELKGMDDIEVISHDPISITIFYPRRFS</sequence>
<gene>
    <name evidence="2" type="ORF">LCGC14_2359800</name>
</gene>
<reference evidence="2" key="1">
    <citation type="journal article" date="2015" name="Nature">
        <title>Complex archaea that bridge the gap between prokaryotes and eukaryotes.</title>
        <authorList>
            <person name="Spang A."/>
            <person name="Saw J.H."/>
            <person name="Jorgensen S.L."/>
            <person name="Zaremba-Niedzwiedzka K."/>
            <person name="Martijn J."/>
            <person name="Lind A.E."/>
            <person name="van Eijk R."/>
            <person name="Schleper C."/>
            <person name="Guy L."/>
            <person name="Ettema T.J."/>
        </authorList>
    </citation>
    <scope>NUCLEOTIDE SEQUENCE</scope>
</reference>
<name>A0A0F9F1T2_9ZZZZ</name>
<dbReference type="EMBL" id="LAZR01034538">
    <property type="protein sequence ID" value="KKL45027.1"/>
    <property type="molecule type" value="Genomic_DNA"/>
</dbReference>
<accession>A0A0F9F1T2</accession>